<dbReference type="AlphaFoldDB" id="A0A0A9GH92"/>
<proteinExistence type="predicted"/>
<organism evidence="1">
    <name type="scientific">Arundo donax</name>
    <name type="common">Giant reed</name>
    <name type="synonym">Donax arundinaceus</name>
    <dbReference type="NCBI Taxonomy" id="35708"/>
    <lineage>
        <taxon>Eukaryota</taxon>
        <taxon>Viridiplantae</taxon>
        <taxon>Streptophyta</taxon>
        <taxon>Embryophyta</taxon>
        <taxon>Tracheophyta</taxon>
        <taxon>Spermatophyta</taxon>
        <taxon>Magnoliopsida</taxon>
        <taxon>Liliopsida</taxon>
        <taxon>Poales</taxon>
        <taxon>Poaceae</taxon>
        <taxon>PACMAD clade</taxon>
        <taxon>Arundinoideae</taxon>
        <taxon>Arundineae</taxon>
        <taxon>Arundo</taxon>
    </lineage>
</organism>
<protein>
    <submittedName>
        <fullName evidence="1">Uncharacterized protein</fullName>
    </submittedName>
</protein>
<reference evidence="1" key="1">
    <citation type="submission" date="2014-09" db="EMBL/GenBank/DDBJ databases">
        <authorList>
            <person name="Magalhaes I.L.F."/>
            <person name="Oliveira U."/>
            <person name="Santos F.R."/>
            <person name="Vidigal T.H.D.A."/>
            <person name="Brescovit A.D."/>
            <person name="Santos A.J."/>
        </authorList>
    </citation>
    <scope>NUCLEOTIDE SEQUENCE</scope>
    <source>
        <tissue evidence="1">Shoot tissue taken approximately 20 cm above the soil surface</tissue>
    </source>
</reference>
<dbReference type="EMBL" id="GBRH01175097">
    <property type="protein sequence ID" value="JAE22799.1"/>
    <property type="molecule type" value="Transcribed_RNA"/>
</dbReference>
<sequence>MVLTFNLEKLLFESTRCSFEKLLEVRRGNAALFLVLLSVGCPRLCLLCWLW</sequence>
<accession>A0A0A9GH92</accession>
<name>A0A0A9GH92_ARUDO</name>
<reference evidence="1" key="2">
    <citation type="journal article" date="2015" name="Data Brief">
        <title>Shoot transcriptome of the giant reed, Arundo donax.</title>
        <authorList>
            <person name="Barrero R.A."/>
            <person name="Guerrero F.D."/>
            <person name="Moolhuijzen P."/>
            <person name="Goolsby J.A."/>
            <person name="Tidwell J."/>
            <person name="Bellgard S.E."/>
            <person name="Bellgard M.I."/>
        </authorList>
    </citation>
    <scope>NUCLEOTIDE SEQUENCE</scope>
    <source>
        <tissue evidence="1">Shoot tissue taken approximately 20 cm above the soil surface</tissue>
    </source>
</reference>
<evidence type="ECO:0000313" key="1">
    <source>
        <dbReference type="EMBL" id="JAE22799.1"/>
    </source>
</evidence>